<dbReference type="Pfam" id="PF07687">
    <property type="entry name" value="M20_dimer"/>
    <property type="match status" value="1"/>
</dbReference>
<dbReference type="GO" id="GO:0046872">
    <property type="term" value="F:metal ion binding"/>
    <property type="evidence" value="ECO:0007669"/>
    <property type="project" value="UniProtKB-KW"/>
</dbReference>
<evidence type="ECO:0000256" key="2">
    <source>
        <dbReference type="ARBA" id="ARBA00022723"/>
    </source>
</evidence>
<dbReference type="Gene3D" id="3.30.70.360">
    <property type="match status" value="1"/>
</dbReference>
<reference evidence="5 6" key="1">
    <citation type="submission" date="2018-01" db="EMBL/GenBank/DDBJ databases">
        <title>Twenty Corynebacterium bovis Genomes.</title>
        <authorList>
            <person name="Gulvik C.A."/>
        </authorList>
    </citation>
    <scope>NUCLEOTIDE SEQUENCE [LARGE SCALE GENOMIC DNA]</scope>
    <source>
        <strain evidence="5 6">F6900</strain>
    </source>
</reference>
<evidence type="ECO:0000256" key="1">
    <source>
        <dbReference type="ARBA" id="ARBA00022670"/>
    </source>
</evidence>
<dbReference type="Gene3D" id="3.40.630.10">
    <property type="entry name" value="Zn peptidases"/>
    <property type="match status" value="1"/>
</dbReference>
<name>A0A3R8VV29_9CORY</name>
<gene>
    <name evidence="5" type="ORF">CXF48_02715</name>
</gene>
<organism evidence="5 6">
    <name type="scientific">Corynebacterium bovis</name>
    <dbReference type="NCBI Taxonomy" id="36808"/>
    <lineage>
        <taxon>Bacteria</taxon>
        <taxon>Bacillati</taxon>
        <taxon>Actinomycetota</taxon>
        <taxon>Actinomycetes</taxon>
        <taxon>Mycobacteriales</taxon>
        <taxon>Corynebacteriaceae</taxon>
        <taxon>Corynebacterium</taxon>
    </lineage>
</organism>
<dbReference type="RefSeq" id="WP_125173311.1">
    <property type="nucleotide sequence ID" value="NZ_JAPJOD010000001.1"/>
</dbReference>
<dbReference type="EMBL" id="PQNK01000003">
    <property type="protein sequence ID" value="RRO87524.1"/>
    <property type="molecule type" value="Genomic_DNA"/>
</dbReference>
<dbReference type="Pfam" id="PF01546">
    <property type="entry name" value="Peptidase_M20"/>
    <property type="match status" value="1"/>
</dbReference>
<evidence type="ECO:0000313" key="5">
    <source>
        <dbReference type="EMBL" id="RRO87524.1"/>
    </source>
</evidence>
<sequence>MSTDSTLTPAAARAALDAQMPFIRDALTELVAFRSVHSAPGLEEDNAAAAAWVVSAFRDAGVPVEPHLTSDGTTSVIGLREPAPGHPTILLYSHFDVQPASDTTHWTSSPWELTERDGRWYGRGAADCKGNLVMHLGVLRALRELTPDHPELGRIGVRVVVEGSEERGGHGLEDLLAARPELFAADTFLIADSGNDAVGVPSLCTALRGSAPVTVRLRTLEQPVHSGQFGGAAPDALLSLVRLLATLHDDDGLLAVEGLASDARWEGRGPDAATFRRDAGVLDGVDLPGAAAGLRPDDLTVARASVTVTGLDALPVDDPVNAVPAEAAAVVHLRVPPGTDPTAAQDALVRHLEANVPLHARLTVERGEVAAPFSADLTGPALATLSDALADAYGRDTDPGVETVHIASGGSIPLCTSLLARHPDAELALFGVEEPACRIHSSDESVDPTEIHAIGTAELLFLARTAAAER</sequence>
<dbReference type="SUPFAM" id="SSF53187">
    <property type="entry name" value="Zn-dependent exopeptidases"/>
    <property type="match status" value="1"/>
</dbReference>
<dbReference type="Proteomes" id="UP000276526">
    <property type="component" value="Unassembled WGS sequence"/>
</dbReference>
<dbReference type="AlphaFoldDB" id="A0A3R8VV29"/>
<dbReference type="InterPro" id="IPR051458">
    <property type="entry name" value="Cyt/Met_Dipeptidase"/>
</dbReference>
<dbReference type="GO" id="GO:0008233">
    <property type="term" value="F:peptidase activity"/>
    <property type="evidence" value="ECO:0007669"/>
    <property type="project" value="UniProtKB-KW"/>
</dbReference>
<dbReference type="InterPro" id="IPR011650">
    <property type="entry name" value="Peptidase_M20_dimer"/>
</dbReference>
<dbReference type="PANTHER" id="PTHR43270">
    <property type="entry name" value="BETA-ALA-HIS DIPEPTIDASE"/>
    <property type="match status" value="1"/>
</dbReference>
<evidence type="ECO:0000313" key="6">
    <source>
        <dbReference type="Proteomes" id="UP000276526"/>
    </source>
</evidence>
<keyword evidence="3" id="KW-0378">Hydrolase</keyword>
<keyword evidence="1" id="KW-0645">Protease</keyword>
<comment type="caution">
    <text evidence="5">The sequence shown here is derived from an EMBL/GenBank/DDBJ whole genome shotgun (WGS) entry which is preliminary data.</text>
</comment>
<keyword evidence="2" id="KW-0479">Metal-binding</keyword>
<accession>A0A3R8VV29</accession>
<dbReference type="InterPro" id="IPR002933">
    <property type="entry name" value="Peptidase_M20"/>
</dbReference>
<evidence type="ECO:0000259" key="4">
    <source>
        <dbReference type="Pfam" id="PF07687"/>
    </source>
</evidence>
<dbReference type="GO" id="GO:0006508">
    <property type="term" value="P:proteolysis"/>
    <property type="evidence" value="ECO:0007669"/>
    <property type="project" value="UniProtKB-KW"/>
</dbReference>
<feature type="domain" description="Peptidase M20 dimerisation" evidence="4">
    <location>
        <begin position="214"/>
        <end position="355"/>
    </location>
</feature>
<dbReference type="NCBIfam" id="NF005914">
    <property type="entry name" value="PRK07907.1"/>
    <property type="match status" value="1"/>
</dbReference>
<protein>
    <submittedName>
        <fullName evidence="5">Dipeptidase</fullName>
    </submittedName>
</protein>
<proteinExistence type="predicted"/>
<evidence type="ECO:0000256" key="3">
    <source>
        <dbReference type="ARBA" id="ARBA00022801"/>
    </source>
</evidence>
<dbReference type="PANTHER" id="PTHR43270:SF12">
    <property type="entry name" value="SUCCINYL-DIAMINOPIMELATE DESUCCINYLASE"/>
    <property type="match status" value="1"/>
</dbReference>